<evidence type="ECO:0000313" key="7">
    <source>
        <dbReference type="Proteomes" id="UP000605992"/>
    </source>
</evidence>
<comment type="similarity">
    <text evidence="2 4">Belongs to the Nudix hydrolase family.</text>
</comment>
<dbReference type="PRINTS" id="PR00502">
    <property type="entry name" value="NUDIXFAMILY"/>
</dbReference>
<dbReference type="AlphaFoldDB" id="A0A8J3V011"/>
<dbReference type="Proteomes" id="UP000605992">
    <property type="component" value="Unassembled WGS sequence"/>
</dbReference>
<evidence type="ECO:0000256" key="2">
    <source>
        <dbReference type="ARBA" id="ARBA00005582"/>
    </source>
</evidence>
<reference evidence="6" key="1">
    <citation type="submission" date="2021-01" db="EMBL/GenBank/DDBJ databases">
        <title>Whole genome shotgun sequence of Planotetraspora thailandica NBRC 104271.</title>
        <authorList>
            <person name="Komaki H."/>
            <person name="Tamura T."/>
        </authorList>
    </citation>
    <scope>NUCLEOTIDE SEQUENCE</scope>
    <source>
        <strain evidence="6">NBRC 104271</strain>
    </source>
</reference>
<comment type="caution">
    <text evidence="6">The sequence shown here is derived from an EMBL/GenBank/DDBJ whole genome shotgun (WGS) entry which is preliminary data.</text>
</comment>
<dbReference type="PROSITE" id="PS00893">
    <property type="entry name" value="NUDIX_BOX"/>
    <property type="match status" value="1"/>
</dbReference>
<sequence length="174" mass="19133">MNTAPATGTPDGLGLIIGGRTVKSLIARLWRSIGGSLQWRILWIFHAKFMVGVTGIVRDGDGRVLLLRHRLWPEGRQWGLPSGYAVRGERFEDTVVREVREETGLEVAAGDLVYLRSGFKLRLEVAYTARLVGGTIQADGFEVLEAKWFAPADLPQGLQEGHRRLILGEGGQTG</sequence>
<organism evidence="6 7">
    <name type="scientific">Planotetraspora thailandica</name>
    <dbReference type="NCBI Taxonomy" id="487172"/>
    <lineage>
        <taxon>Bacteria</taxon>
        <taxon>Bacillati</taxon>
        <taxon>Actinomycetota</taxon>
        <taxon>Actinomycetes</taxon>
        <taxon>Streptosporangiales</taxon>
        <taxon>Streptosporangiaceae</taxon>
        <taxon>Planotetraspora</taxon>
    </lineage>
</organism>
<keyword evidence="3 4" id="KW-0378">Hydrolase</keyword>
<proteinExistence type="inferred from homology"/>
<dbReference type="PANTHER" id="PTHR43046">
    <property type="entry name" value="GDP-MANNOSE MANNOSYL HYDROLASE"/>
    <property type="match status" value="1"/>
</dbReference>
<evidence type="ECO:0000256" key="1">
    <source>
        <dbReference type="ARBA" id="ARBA00001946"/>
    </source>
</evidence>
<dbReference type="InterPro" id="IPR020084">
    <property type="entry name" value="NUDIX_hydrolase_CS"/>
</dbReference>
<evidence type="ECO:0000259" key="5">
    <source>
        <dbReference type="PROSITE" id="PS51462"/>
    </source>
</evidence>
<evidence type="ECO:0000256" key="3">
    <source>
        <dbReference type="ARBA" id="ARBA00022801"/>
    </source>
</evidence>
<evidence type="ECO:0000313" key="6">
    <source>
        <dbReference type="EMBL" id="GII54782.1"/>
    </source>
</evidence>
<dbReference type="EMBL" id="BOOR01000021">
    <property type="protein sequence ID" value="GII54782.1"/>
    <property type="molecule type" value="Genomic_DNA"/>
</dbReference>
<dbReference type="PROSITE" id="PS51462">
    <property type="entry name" value="NUDIX"/>
    <property type="match status" value="1"/>
</dbReference>
<dbReference type="GO" id="GO:0016787">
    <property type="term" value="F:hydrolase activity"/>
    <property type="evidence" value="ECO:0007669"/>
    <property type="project" value="UniProtKB-KW"/>
</dbReference>
<feature type="domain" description="Nudix hydrolase" evidence="5">
    <location>
        <begin position="48"/>
        <end position="171"/>
    </location>
</feature>
<gene>
    <name evidence="6" type="ORF">Pth03_31710</name>
</gene>
<dbReference type="InterPro" id="IPR015797">
    <property type="entry name" value="NUDIX_hydrolase-like_dom_sf"/>
</dbReference>
<accession>A0A8J3V011</accession>
<dbReference type="PANTHER" id="PTHR43046:SF16">
    <property type="entry name" value="ADP-RIBOSE PYROPHOSPHATASE YJHB-RELATED"/>
    <property type="match status" value="1"/>
</dbReference>
<name>A0A8J3V011_9ACTN</name>
<keyword evidence="7" id="KW-1185">Reference proteome</keyword>
<dbReference type="Gene3D" id="3.90.79.10">
    <property type="entry name" value="Nucleoside Triphosphate Pyrophosphohydrolase"/>
    <property type="match status" value="1"/>
</dbReference>
<dbReference type="Pfam" id="PF00293">
    <property type="entry name" value="NUDIX"/>
    <property type="match status" value="1"/>
</dbReference>
<dbReference type="InterPro" id="IPR020476">
    <property type="entry name" value="Nudix_hydrolase"/>
</dbReference>
<dbReference type="InterPro" id="IPR000086">
    <property type="entry name" value="NUDIX_hydrolase_dom"/>
</dbReference>
<comment type="cofactor">
    <cofactor evidence="1">
        <name>Mg(2+)</name>
        <dbReference type="ChEBI" id="CHEBI:18420"/>
    </cofactor>
</comment>
<dbReference type="RefSeq" id="WP_239119069.1">
    <property type="nucleotide sequence ID" value="NZ_BOOR01000021.1"/>
</dbReference>
<dbReference type="SUPFAM" id="SSF55811">
    <property type="entry name" value="Nudix"/>
    <property type="match status" value="1"/>
</dbReference>
<evidence type="ECO:0000256" key="4">
    <source>
        <dbReference type="RuleBase" id="RU003476"/>
    </source>
</evidence>
<protein>
    <submittedName>
        <fullName evidence="6">NUDIX hydrolase</fullName>
    </submittedName>
</protein>